<dbReference type="InterPro" id="IPR001279">
    <property type="entry name" value="Metallo-B-lactamas"/>
</dbReference>
<evidence type="ECO:0000313" key="8">
    <source>
        <dbReference type="EMBL" id="KAF4395376.1"/>
    </source>
</evidence>
<dbReference type="InterPro" id="IPR041516">
    <property type="entry name" value="LACTB2_WH"/>
</dbReference>
<dbReference type="Pfam" id="PF02485">
    <property type="entry name" value="Branch"/>
    <property type="match status" value="2"/>
</dbReference>
<dbReference type="InterPro" id="IPR036388">
    <property type="entry name" value="WH-like_DNA-bd_sf"/>
</dbReference>
<keyword evidence="6" id="KW-0812">Transmembrane</keyword>
<keyword evidence="9" id="KW-1185">Reference proteome</keyword>
<evidence type="ECO:0000256" key="6">
    <source>
        <dbReference type="SAM" id="Phobius"/>
    </source>
</evidence>
<dbReference type="PANTHER" id="PTHR31042">
    <property type="entry name" value="CORE-2/I-BRANCHING BETA-1,6-N-ACETYLGLUCOSAMINYLTRANSFERASE FAMILY PROTEIN-RELATED"/>
    <property type="match status" value="1"/>
</dbReference>
<keyword evidence="6" id="KW-1133">Transmembrane helix</keyword>
<comment type="subcellular location">
    <subcellularLocation>
        <location evidence="1">Membrane</location>
        <topology evidence="1">Single-pass type II membrane protein</topology>
    </subcellularLocation>
</comment>
<dbReference type="EMBL" id="JAATIQ010000040">
    <property type="protein sequence ID" value="KAF4395376.1"/>
    <property type="molecule type" value="Genomic_DNA"/>
</dbReference>
<dbReference type="Gene3D" id="3.60.15.10">
    <property type="entry name" value="Ribonuclease Z/Hydroxyacylglutathione hydrolase-like"/>
    <property type="match status" value="1"/>
</dbReference>
<dbReference type="Pfam" id="PF17778">
    <property type="entry name" value="WHD_BLACT"/>
    <property type="match status" value="1"/>
</dbReference>
<dbReference type="FunFam" id="1.10.10.10:FF:000534">
    <property type="entry name" value="Metallo-hydrolase/oxidoreductase superfamily protein"/>
    <property type="match status" value="1"/>
</dbReference>
<comment type="caution">
    <text evidence="8">The sequence shown here is derived from an EMBL/GenBank/DDBJ whole genome shotgun (WGS) entry which is preliminary data.</text>
</comment>
<dbReference type="Proteomes" id="UP000583929">
    <property type="component" value="Unassembled WGS sequence"/>
</dbReference>
<feature type="transmembrane region" description="Helical" evidence="6">
    <location>
        <begin position="548"/>
        <end position="571"/>
    </location>
</feature>
<dbReference type="SMART" id="SM00849">
    <property type="entry name" value="Lactamase_B"/>
    <property type="match status" value="1"/>
</dbReference>
<reference evidence="8 9" key="1">
    <citation type="journal article" date="2020" name="bioRxiv">
        <title>Sequence and annotation of 42 cannabis genomes reveals extensive copy number variation in cannabinoid synthesis and pathogen resistance genes.</title>
        <authorList>
            <person name="Mckernan K.J."/>
            <person name="Helbert Y."/>
            <person name="Kane L.T."/>
            <person name="Ebling H."/>
            <person name="Zhang L."/>
            <person name="Liu B."/>
            <person name="Eaton Z."/>
            <person name="Mclaughlin S."/>
            <person name="Kingan S."/>
            <person name="Baybayan P."/>
            <person name="Concepcion G."/>
            <person name="Jordan M."/>
            <person name="Riva A."/>
            <person name="Barbazuk W."/>
            <person name="Harkins T."/>
        </authorList>
    </citation>
    <scope>NUCLEOTIDE SEQUENCE [LARGE SCALE GENOMIC DNA]</scope>
    <source>
        <strain evidence="9">cv. Jamaican Lion 4</strain>
        <tissue evidence="8">Leaf</tissue>
    </source>
</reference>
<evidence type="ECO:0000256" key="1">
    <source>
        <dbReference type="ARBA" id="ARBA00004606"/>
    </source>
</evidence>
<name>A0A7J6HJE3_CANSA</name>
<protein>
    <recommendedName>
        <fullName evidence="7">Metallo-beta-lactamase domain-containing protein</fullName>
    </recommendedName>
</protein>
<keyword evidence="4 6" id="KW-0472">Membrane</keyword>
<dbReference type="GO" id="GO:0016020">
    <property type="term" value="C:membrane"/>
    <property type="evidence" value="ECO:0007669"/>
    <property type="project" value="UniProtKB-SubCell"/>
</dbReference>
<dbReference type="InterPro" id="IPR044174">
    <property type="entry name" value="BC10-like"/>
</dbReference>
<evidence type="ECO:0000256" key="5">
    <source>
        <dbReference type="ARBA" id="ARBA00023180"/>
    </source>
</evidence>
<proteinExistence type="predicted"/>
<organism evidence="8 9">
    <name type="scientific">Cannabis sativa</name>
    <name type="common">Hemp</name>
    <name type="synonym">Marijuana</name>
    <dbReference type="NCBI Taxonomy" id="3483"/>
    <lineage>
        <taxon>Eukaryota</taxon>
        <taxon>Viridiplantae</taxon>
        <taxon>Streptophyta</taxon>
        <taxon>Embryophyta</taxon>
        <taxon>Tracheophyta</taxon>
        <taxon>Spermatophyta</taxon>
        <taxon>Magnoliopsida</taxon>
        <taxon>eudicotyledons</taxon>
        <taxon>Gunneridae</taxon>
        <taxon>Pentapetalae</taxon>
        <taxon>rosids</taxon>
        <taxon>fabids</taxon>
        <taxon>Rosales</taxon>
        <taxon>Cannabaceae</taxon>
        <taxon>Cannabis</taxon>
    </lineage>
</organism>
<dbReference type="Pfam" id="PF00753">
    <property type="entry name" value="Lactamase_B"/>
    <property type="match status" value="1"/>
</dbReference>
<evidence type="ECO:0000256" key="3">
    <source>
        <dbReference type="ARBA" id="ARBA00022679"/>
    </source>
</evidence>
<feature type="domain" description="Metallo-beta-lactamase" evidence="7">
    <location>
        <begin position="227"/>
        <end position="393"/>
    </location>
</feature>
<sequence>MAAIIYKLVLIINNPLNQSEFLLVKQTRPSKFGDEEYDSYVDSDLWDFPSTPLNLVNGGNESSSVEVKGAESYSEKIELRNFDVDLAINRIKDQLVIGVAELGDLRVRKYVEEAEFGPPPIVQTLFVDGNFVAGGEHLKESCKWMSVQSCLNWLVEVTPSTDRVGPLAVTGLLNDSLPSRAWKVPHHLNYQEYPPGVTLVPMQSRTGKPFLTTNLIVFAPDCSSDYSGDISSVASGDALIVDPGCHSYLHEELKNIVASLPKKLVVFLTHHHRDHVDGLSAVQKCNPDAVLLAHENTFRRLGKDDWSLGYTSISGGEDICIGGHRLNVVFSPGHTDGHLALLHASTHSLIVGDHCVGQGSAVLDVTSGGNMTEYFKSTYKFMDLSPHVLIPMHGRVNLWPKHMLCGYLQNRRSREASILKAIENGAVTLFDIVANVYSEVDKRAWPFAGSNVRLHVDHLAQQDKLPKGFSIQKFRKTCGLRFLSRWICTMLTNSFTSKNHKLRSSKLLVVSAVVVFAVFYSVKKDSKITVFVNDLYLRIKREANLSNFHIRTTIILSLMMTFFALILGLFIHNRIINFLSSSDDTFFPQLNTHSHPRNDTFYNFDLPSCEFSKRRVKMEFGDWIAPKELQHSMSDEELFWRASMIPNVVEFPYNRIPKVAFMFLTKGKMPLAPLWERFFKGHQGLYSIYLHTSPNYTFEPPKSSVFYNSRIPSQDVQWGKKTMIDAERRLLANALLDFSNERFILLSETCIPIFNFTTIYTHLINSNQSFLGLFDDPRRRGRGRYNHKMWPTISISDWRKGSQWFEVQRRLAIEIVSDSRYYPVFAEHCKPPCYMDEHYLATLVNKVCPKMTTNESITWVDWSRGGSHPSTFTKRDVSEAFLNKIRHGFNCTYNGRMSSICFLFARKFHPNTLQPLLSILPNLVGSQNHNTKYSSMAILTRLTNVAQIHFINMLTYVILFGCGLTFGIILTTYMKEFSFNLQFTQFSISTSLPTYQNTTQLSPPLMISTTTTTTTQNDTTKEEEKEEIVIRPNISRRIGLDDYLTPPNVTHDMTDEELLWRASMAPKIPQYPFERVPKVAFMFLTRGPVFMAPFWDKFFEGHEGLYSIYVHSNPSYNGSVPQNSAFFGRRIPSKEVGWGKVSMIEAERRLLANALLDISNQRFVLLSEACIPLFDFKTVYNYLINAKKNHVMAYDEPGAVGRGRYNYHMYPEISLKQWRKGSQWFEMGRELAIEVVSDQIYFPIFQKYCHGSCYADEHYLPTFVSIKFWEGNSNRSLTWVDWSKGGPHPARFWRTDVTVELLRGLRNNNNTNCEYNDNGTNLCFLFARKFLPSAVDRLVKFGPKIMHFH</sequence>
<dbReference type="InterPro" id="IPR036866">
    <property type="entry name" value="RibonucZ/Hydroxyglut_hydro"/>
</dbReference>
<dbReference type="GO" id="GO:0016757">
    <property type="term" value="F:glycosyltransferase activity"/>
    <property type="evidence" value="ECO:0007669"/>
    <property type="project" value="UniProtKB-KW"/>
</dbReference>
<evidence type="ECO:0000256" key="4">
    <source>
        <dbReference type="ARBA" id="ARBA00023136"/>
    </source>
</evidence>
<dbReference type="PANTHER" id="PTHR31042:SF91">
    <property type="entry name" value="CORE-2_I-BRANCHING BETA-1,6-N-ACETYLGLUCOSAMINYLTRANSFERASE FAMILY PROTEIN"/>
    <property type="match status" value="1"/>
</dbReference>
<evidence type="ECO:0000256" key="2">
    <source>
        <dbReference type="ARBA" id="ARBA00022676"/>
    </source>
</evidence>
<dbReference type="SUPFAM" id="SSF56281">
    <property type="entry name" value="Metallo-hydrolase/oxidoreductase"/>
    <property type="match status" value="1"/>
</dbReference>
<evidence type="ECO:0000259" key="7">
    <source>
        <dbReference type="SMART" id="SM00849"/>
    </source>
</evidence>
<keyword evidence="3" id="KW-0808">Transferase</keyword>
<keyword evidence="2" id="KW-0328">Glycosyltransferase</keyword>
<dbReference type="Gene3D" id="1.10.10.10">
    <property type="entry name" value="Winged helix-like DNA-binding domain superfamily/Winged helix DNA-binding domain"/>
    <property type="match status" value="1"/>
</dbReference>
<keyword evidence="5" id="KW-0325">Glycoprotein</keyword>
<gene>
    <name evidence="8" type="ORF">G4B88_010840</name>
</gene>
<dbReference type="FunFam" id="3.60.15.10:FF:000032">
    <property type="entry name" value="Metallo-hydrolase/oxidoreductase superfamily protein"/>
    <property type="match status" value="1"/>
</dbReference>
<accession>A0A7J6HJE3</accession>
<evidence type="ECO:0000313" key="9">
    <source>
        <dbReference type="Proteomes" id="UP000583929"/>
    </source>
</evidence>
<feature type="transmembrane region" description="Helical" evidence="6">
    <location>
        <begin position="953"/>
        <end position="973"/>
    </location>
</feature>
<dbReference type="InterPro" id="IPR003406">
    <property type="entry name" value="Glyco_trans_14"/>
</dbReference>